<accession>A0A1X7TDG6</accession>
<keyword evidence="2" id="KW-0677">Repeat</keyword>
<keyword evidence="4" id="KW-0472">Membrane</keyword>
<organism evidence="5">
    <name type="scientific">Amphimedon queenslandica</name>
    <name type="common">Sponge</name>
    <dbReference type="NCBI Taxonomy" id="400682"/>
    <lineage>
        <taxon>Eukaryota</taxon>
        <taxon>Metazoa</taxon>
        <taxon>Porifera</taxon>
        <taxon>Demospongiae</taxon>
        <taxon>Heteroscleromorpha</taxon>
        <taxon>Haplosclerida</taxon>
        <taxon>Niphatidae</taxon>
        <taxon>Amphimedon</taxon>
    </lineage>
</organism>
<proteinExistence type="predicted"/>
<keyword evidence="4" id="KW-1133">Transmembrane helix</keyword>
<reference evidence="5" key="1">
    <citation type="submission" date="2017-05" db="UniProtKB">
        <authorList>
            <consortium name="EnsemblMetazoa"/>
        </authorList>
    </citation>
    <scope>IDENTIFICATION</scope>
</reference>
<evidence type="ECO:0000256" key="3">
    <source>
        <dbReference type="SAM" id="MobiDB-lite"/>
    </source>
</evidence>
<feature type="region of interest" description="Disordered" evidence="3">
    <location>
        <begin position="132"/>
        <end position="152"/>
    </location>
</feature>
<evidence type="ECO:0000256" key="1">
    <source>
        <dbReference type="ARBA" id="ARBA00022441"/>
    </source>
</evidence>
<dbReference type="EnsemblMetazoa" id="Aqu2.1.12622_001">
    <property type="protein sequence ID" value="Aqu2.1.12622_001"/>
    <property type="gene ID" value="Aqu2.1.12622"/>
</dbReference>
<dbReference type="AlphaFoldDB" id="A0A1X7TDG6"/>
<dbReference type="InterPro" id="IPR011043">
    <property type="entry name" value="Gal_Oxase/kelch_b-propeller"/>
</dbReference>
<feature type="transmembrane region" description="Helical" evidence="4">
    <location>
        <begin position="229"/>
        <end position="249"/>
    </location>
</feature>
<dbReference type="SUPFAM" id="SSF50965">
    <property type="entry name" value="Galactose oxidase, central domain"/>
    <property type="match status" value="1"/>
</dbReference>
<keyword evidence="4" id="KW-0812">Transmembrane</keyword>
<dbReference type="STRING" id="400682.A0A1X7TDG6"/>
<dbReference type="PANTHER" id="PTHR46228">
    <property type="entry name" value="KELCH DOMAIN-CONTAINING PROTEIN"/>
    <property type="match status" value="1"/>
</dbReference>
<evidence type="ECO:0000256" key="4">
    <source>
        <dbReference type="SAM" id="Phobius"/>
    </source>
</evidence>
<dbReference type="InParanoid" id="A0A1X7TDG6"/>
<dbReference type="SUPFAM" id="SSF117281">
    <property type="entry name" value="Kelch motif"/>
    <property type="match status" value="2"/>
</dbReference>
<dbReference type="Gene3D" id="2.120.10.80">
    <property type="entry name" value="Kelch-type beta propeller"/>
    <property type="match status" value="3"/>
</dbReference>
<dbReference type="Pfam" id="PF24681">
    <property type="entry name" value="Kelch_KLHDC2_KLHL20_DRC7"/>
    <property type="match status" value="3"/>
</dbReference>
<dbReference type="OrthoDB" id="10251809at2759"/>
<protein>
    <recommendedName>
        <fullName evidence="6">ACB domain-containing protein</fullName>
    </recommendedName>
</protein>
<evidence type="ECO:0000313" key="5">
    <source>
        <dbReference type="EnsemblMetazoa" id="Aqu2.1.12622_001"/>
    </source>
</evidence>
<keyword evidence="1" id="KW-0880">Kelch repeat</keyword>
<name>A0A1X7TDG6_AMPQE</name>
<evidence type="ECO:0000256" key="2">
    <source>
        <dbReference type="ARBA" id="ARBA00022737"/>
    </source>
</evidence>
<sequence length="990" mass="111839">MNQKDVSRLCSEASYQSTIAELPLLWIQTYRKVAPMKNHRRDIYTSTLRYYRNAFTDADKQMAINVFLGVFVPKEGEANVWELSTDYYLHHRTAREPQSPKLFKSPTKWWKDELISSLPLPQYEGQVIANTEDDPKEEEPTPPAVPHINNDTTDRDSFDEIYKTYELTDFDRLLSTSVVRTGDNVVSLDSEGGAIQGNPFVVRDKMKKKVGSKMAAKRGLSVGIQQTEIYFSLFIFLMLKLFVITQATIVDCRGCFLQDMSSIYQPVERRFHSTVQVGNYLYTWGGAQPGLPKVHNNNKKKSMCSVVEVCHVPTGEWVQKPTTGDPPLGVSFYAAAVIRNEIFFFGGYCGHFGCFHNSLYSFNVDTFDWKELSPTTPHHGLMMKGYCGMIAIKVNGEDYLAVIGGFGSSSNNSPPQPSAQYSKDGDYQRCNEVLMYRLKTGEWTSPTVTGDKLPPINDFTLTSITNTTAILFGGETDNRWSNDVYVFEFTDTSVKYRKFPNPGGSVQWPKERRSHSNVLINCSSGPHLLVVGGNPTNDCWLLNINKMEWKELTNIPDSVTNRYWHSLSVWNETQTTHWIIEFGGERDDSSISETRFIEIISSTGDLVVQSVLDINEYQKRKIQVANEIPNPSIVSIKPFHNHNRFHCSTAIIISIKETNVKPLLIVWREEESEEILPVPTGLFPLTIVHLLNQKEYVTKISPSMPEYYKFRDAMSLKITITSKHTLHLINRYTHIEVYFTGPTHHCPLVRKLLTTAIDNSSEAMHLKHNYVNAFACPYNESCYCIVNEDHHKVADCTVCGESPALSNDYWTWFNDAQGPAESNNGTQMEGSEWTSPTVTGDRPPPIAVFTLTSITNTTAILFGGCDGYRYSNDVYVFEFTDTSVKCTKFSNPGRSVQWPEEISAHSSVLINCSSGPHLLVVGGGGTSDCRLLNINKMEWKELTNIPDSVTDRGSHSLSVWNERQTTHWIIEFGGAGDDYVTFGDTTFIEI</sequence>
<dbReference type="PANTHER" id="PTHR46228:SF2">
    <property type="entry name" value="KELCH REPEAT PROTEIN (AFU_ORTHOLOGUE AFUA_4G14350)"/>
    <property type="match status" value="1"/>
</dbReference>
<evidence type="ECO:0008006" key="6">
    <source>
        <dbReference type="Google" id="ProtNLM"/>
    </source>
</evidence>
<dbReference type="InterPro" id="IPR015915">
    <property type="entry name" value="Kelch-typ_b-propeller"/>
</dbReference>